<keyword evidence="1" id="KW-0472">Membrane</keyword>
<dbReference type="AlphaFoldDB" id="K8XZ92"/>
<feature type="transmembrane region" description="Helical" evidence="1">
    <location>
        <begin position="50"/>
        <end position="72"/>
    </location>
</feature>
<keyword evidence="1" id="KW-1133">Transmembrane helix</keyword>
<feature type="transmembrane region" description="Helical" evidence="1">
    <location>
        <begin position="92"/>
        <end position="113"/>
    </location>
</feature>
<sequence length="163" mass="18262">MWGPLWYAFMMDVWTYNGPYLALVLALLAVATMLRDAVYKIAEKNRAAMVFAGLGHALAVVAMLGFTLLAFYEWISQYRDGVKTGNQLVVSTVGTSGSLFAIAFALWALDAFLRCRTRKRDSVETEQSVQGLRSCMTWYIVPSVDSSVSDRQQEIPRVPTRVH</sequence>
<keyword evidence="1" id="KW-0812">Transmembrane</keyword>
<name>K8XZ92_RHOOP</name>
<organism evidence="2 3">
    <name type="scientific">Rhodococcus opacus M213</name>
    <dbReference type="NCBI Taxonomy" id="1129896"/>
    <lineage>
        <taxon>Bacteria</taxon>
        <taxon>Bacillati</taxon>
        <taxon>Actinomycetota</taxon>
        <taxon>Actinomycetes</taxon>
        <taxon>Mycobacteriales</taxon>
        <taxon>Nocardiaceae</taxon>
        <taxon>Rhodococcus</taxon>
    </lineage>
</organism>
<evidence type="ECO:0000313" key="3">
    <source>
        <dbReference type="Proteomes" id="UP000005951"/>
    </source>
</evidence>
<evidence type="ECO:0000256" key="1">
    <source>
        <dbReference type="SAM" id="Phobius"/>
    </source>
</evidence>
<accession>K8XZ92</accession>
<proteinExistence type="predicted"/>
<gene>
    <name evidence="2" type="ORF">WSS_A11768</name>
</gene>
<dbReference type="Proteomes" id="UP000005951">
    <property type="component" value="Unassembled WGS sequence"/>
</dbReference>
<protein>
    <submittedName>
        <fullName evidence="2">Uncharacterized protein</fullName>
    </submittedName>
</protein>
<evidence type="ECO:0000313" key="2">
    <source>
        <dbReference type="EMBL" id="EKT82555.1"/>
    </source>
</evidence>
<dbReference type="EMBL" id="AJYC02000032">
    <property type="protein sequence ID" value="EKT82555.1"/>
    <property type="molecule type" value="Genomic_DNA"/>
</dbReference>
<reference evidence="2 3" key="1">
    <citation type="journal article" date="2013" name="Genome Announc.">
        <title>Draft Genome Sequence of Rhodococcus opacus Strain M213 Shows a Diverse Catabolic Potential.</title>
        <authorList>
            <person name="Pathak A."/>
            <person name="Green S.J."/>
            <person name="Ogram A."/>
            <person name="Chauhan A."/>
        </authorList>
    </citation>
    <scope>NUCLEOTIDE SEQUENCE [LARGE SCALE GENOMIC DNA]</scope>
    <source>
        <strain evidence="2 3">M213</strain>
    </source>
</reference>
<comment type="caution">
    <text evidence="2">The sequence shown here is derived from an EMBL/GenBank/DDBJ whole genome shotgun (WGS) entry which is preliminary data.</text>
</comment>
<feature type="transmembrane region" description="Helical" evidence="1">
    <location>
        <begin position="20"/>
        <end position="38"/>
    </location>
</feature>